<organism evidence="1 2">
    <name type="scientific">Entomophthora muscae</name>
    <dbReference type="NCBI Taxonomy" id="34485"/>
    <lineage>
        <taxon>Eukaryota</taxon>
        <taxon>Fungi</taxon>
        <taxon>Fungi incertae sedis</taxon>
        <taxon>Zoopagomycota</taxon>
        <taxon>Entomophthoromycotina</taxon>
        <taxon>Entomophthoromycetes</taxon>
        <taxon>Entomophthorales</taxon>
        <taxon>Entomophthoraceae</taxon>
        <taxon>Entomophthora</taxon>
    </lineage>
</organism>
<protein>
    <submittedName>
        <fullName evidence="1">Uncharacterized protein</fullName>
    </submittedName>
</protein>
<evidence type="ECO:0000313" key="1">
    <source>
        <dbReference type="EMBL" id="KAJ9069940.1"/>
    </source>
</evidence>
<evidence type="ECO:0000313" key="2">
    <source>
        <dbReference type="Proteomes" id="UP001165960"/>
    </source>
</evidence>
<name>A0ACC2T5P1_9FUNG</name>
<reference evidence="1" key="1">
    <citation type="submission" date="2022-04" db="EMBL/GenBank/DDBJ databases">
        <title>Genome of the entomopathogenic fungus Entomophthora muscae.</title>
        <authorList>
            <person name="Elya C."/>
            <person name="Lovett B.R."/>
            <person name="Lee E."/>
            <person name="Macias A.M."/>
            <person name="Hajek A.E."/>
            <person name="De Bivort B.L."/>
            <person name="Kasson M.T."/>
            <person name="De Fine Licht H.H."/>
            <person name="Stajich J.E."/>
        </authorList>
    </citation>
    <scope>NUCLEOTIDE SEQUENCE</scope>
    <source>
        <strain evidence="1">Berkeley</strain>
    </source>
</reference>
<keyword evidence="2" id="KW-1185">Reference proteome</keyword>
<dbReference type="EMBL" id="QTSX02003601">
    <property type="protein sequence ID" value="KAJ9069940.1"/>
    <property type="molecule type" value="Genomic_DNA"/>
</dbReference>
<comment type="caution">
    <text evidence="1">The sequence shown here is derived from an EMBL/GenBank/DDBJ whole genome shotgun (WGS) entry which is preliminary data.</text>
</comment>
<gene>
    <name evidence="1" type="ORF">DSO57_1013652</name>
</gene>
<sequence length="162" mass="18113">MFSVSGQSFTAQFFFCTILMYPIILGKWVAVLEQSSQTIQLVPVPMTLSSDLPACLQSWSAAFDATRGKILPKHTQFDFDFKVTVDLIHISSPICPLTLKEEACLEEWTWDMLAKYYIFKKASSVTVSSIMPGIVRPSKKARKAGKPVSKLTKLTDLNQTVD</sequence>
<proteinExistence type="predicted"/>
<accession>A0ACC2T5P1</accession>
<dbReference type="Proteomes" id="UP001165960">
    <property type="component" value="Unassembled WGS sequence"/>
</dbReference>